<proteinExistence type="predicted"/>
<feature type="domain" description="BioF2-like acetyltransferase" evidence="1">
    <location>
        <begin position="152"/>
        <end position="287"/>
    </location>
</feature>
<gene>
    <name evidence="2" type="ORF">dnl_03130</name>
</gene>
<dbReference type="EMBL" id="CP061799">
    <property type="protein sequence ID" value="QTA78101.1"/>
    <property type="molecule type" value="Genomic_DNA"/>
</dbReference>
<keyword evidence="2" id="KW-0808">Transferase</keyword>
<dbReference type="SUPFAM" id="SSF55729">
    <property type="entry name" value="Acyl-CoA N-acyltransferases (Nat)"/>
    <property type="match status" value="1"/>
</dbReference>
<evidence type="ECO:0000259" key="1">
    <source>
        <dbReference type="Pfam" id="PF13480"/>
    </source>
</evidence>
<dbReference type="InterPro" id="IPR016181">
    <property type="entry name" value="Acyl_CoA_acyltransferase"/>
</dbReference>
<dbReference type="Gene3D" id="3.40.630.30">
    <property type="match status" value="1"/>
</dbReference>
<evidence type="ECO:0000313" key="2">
    <source>
        <dbReference type="EMBL" id="QTA78101.1"/>
    </source>
</evidence>
<sequence>MFSSRIAEDIEDCREIWNSVIIPERFSDLWEVRECFHRYYNHQPRFIFIENTYGGKTLIPLSLVDEHNCYAYFPGETWQGQTWLEQNKIYISNGFSMDDLISSLDRPCHLRYISEFENFHSINTSIDEVGYLFVPSRYEYDMQNYFQEFSRKSYKQINREIEGIKAKGVSFRYDDLSDFDIMISMNIKRFGTYSYFYDPRFRESFKSLAFFLRERGLLKIVTVLVKGEPAAVDMACLFKNVLTILAGGTDSRFPGIAKLINMHHIEKACMDRVQEVDFLCGDFTWKKLFHLMPRPLYQYSNRPNAVMDTGAITFSYSRPVSGAVHA</sequence>
<dbReference type="RefSeq" id="WP_207690002.1">
    <property type="nucleotide sequence ID" value="NZ_CP061799.1"/>
</dbReference>
<accession>A0A975GEC7</accession>
<protein>
    <submittedName>
        <fullName evidence="2">Acyltransferase-domain-containing protein</fullName>
    </submittedName>
</protein>
<name>A0A975GEC7_9BACT</name>
<dbReference type="GO" id="GO:0016746">
    <property type="term" value="F:acyltransferase activity"/>
    <property type="evidence" value="ECO:0007669"/>
    <property type="project" value="UniProtKB-KW"/>
</dbReference>
<dbReference type="Pfam" id="PF13480">
    <property type="entry name" value="Acetyltransf_6"/>
    <property type="match status" value="1"/>
</dbReference>
<dbReference type="AlphaFoldDB" id="A0A975GEC7"/>
<reference evidence="2" key="1">
    <citation type="journal article" date="2021" name="Microb. Physiol.">
        <title>Proteogenomic Insights into the Physiology of Marine, Sulfate-Reducing, Filamentous Desulfonema limicola and Desulfonema magnum.</title>
        <authorList>
            <person name="Schnaars V."/>
            <person name="Wohlbrand L."/>
            <person name="Scheve S."/>
            <person name="Hinrichs C."/>
            <person name="Reinhardt R."/>
            <person name="Rabus R."/>
        </authorList>
    </citation>
    <scope>NUCLEOTIDE SEQUENCE</scope>
    <source>
        <strain evidence="2">5ac10</strain>
    </source>
</reference>
<keyword evidence="3" id="KW-1185">Reference proteome</keyword>
<organism evidence="2 3">
    <name type="scientific">Desulfonema limicola</name>
    <dbReference type="NCBI Taxonomy" id="45656"/>
    <lineage>
        <taxon>Bacteria</taxon>
        <taxon>Pseudomonadati</taxon>
        <taxon>Thermodesulfobacteriota</taxon>
        <taxon>Desulfobacteria</taxon>
        <taxon>Desulfobacterales</taxon>
        <taxon>Desulfococcaceae</taxon>
        <taxon>Desulfonema</taxon>
    </lineage>
</organism>
<dbReference type="InterPro" id="IPR038740">
    <property type="entry name" value="BioF2-like_GNAT_dom"/>
</dbReference>
<dbReference type="KEGG" id="dli:dnl_03130"/>
<dbReference type="Proteomes" id="UP000663720">
    <property type="component" value="Chromosome"/>
</dbReference>
<evidence type="ECO:0000313" key="3">
    <source>
        <dbReference type="Proteomes" id="UP000663720"/>
    </source>
</evidence>
<keyword evidence="2" id="KW-0012">Acyltransferase</keyword>